<evidence type="ECO:0000313" key="2">
    <source>
        <dbReference type="Proteomes" id="UP001281761"/>
    </source>
</evidence>
<dbReference type="EMBL" id="JARBJD010000141">
    <property type="protein sequence ID" value="KAK2950175.1"/>
    <property type="molecule type" value="Genomic_DNA"/>
</dbReference>
<comment type="caution">
    <text evidence="1">The sequence shown here is derived from an EMBL/GenBank/DDBJ whole genome shotgun (WGS) entry which is preliminary data.</text>
</comment>
<reference evidence="1 2" key="1">
    <citation type="journal article" date="2022" name="bioRxiv">
        <title>Genomics of Preaxostyla Flagellates Illuminates Evolutionary Transitions and the Path Towards Mitochondrial Loss.</title>
        <authorList>
            <person name="Novak L.V.F."/>
            <person name="Treitli S.C."/>
            <person name="Pyrih J."/>
            <person name="Halakuc P."/>
            <person name="Pipaliya S.V."/>
            <person name="Vacek V."/>
            <person name="Brzon O."/>
            <person name="Soukal P."/>
            <person name="Eme L."/>
            <person name="Dacks J.B."/>
            <person name="Karnkowska A."/>
            <person name="Elias M."/>
            <person name="Hampl V."/>
        </authorList>
    </citation>
    <scope>NUCLEOTIDE SEQUENCE [LARGE SCALE GENOMIC DNA]</scope>
    <source>
        <strain evidence="1">NAU3</strain>
        <tissue evidence="1">Gut</tissue>
    </source>
</reference>
<proteinExistence type="predicted"/>
<dbReference type="Proteomes" id="UP001281761">
    <property type="component" value="Unassembled WGS sequence"/>
</dbReference>
<gene>
    <name evidence="1" type="ORF">BLNAU_14861</name>
</gene>
<accession>A0ABQ9XG30</accession>
<sequence>MKSDSDRTTLHRELGTVEYRSMTNPVEKAAHLHLNTGATKKDCAQICDASYDAVKRAVKAIRENRPIQRAGRPHYLCEDAEHELAEIAKKKGKGTKSSNCIFNPTCTRDTILLRKRRGEVTYTEQIVHPILHQTHRFSLSLASNNYGT</sequence>
<keyword evidence="2" id="KW-1185">Reference proteome</keyword>
<protein>
    <submittedName>
        <fullName evidence="1">Uncharacterized protein</fullName>
    </submittedName>
</protein>
<name>A0ABQ9XG30_9EUKA</name>
<organism evidence="1 2">
    <name type="scientific">Blattamonas nauphoetae</name>
    <dbReference type="NCBI Taxonomy" id="2049346"/>
    <lineage>
        <taxon>Eukaryota</taxon>
        <taxon>Metamonada</taxon>
        <taxon>Preaxostyla</taxon>
        <taxon>Oxymonadida</taxon>
        <taxon>Blattamonas</taxon>
    </lineage>
</organism>
<evidence type="ECO:0000313" key="1">
    <source>
        <dbReference type="EMBL" id="KAK2950175.1"/>
    </source>
</evidence>